<dbReference type="EMBL" id="AP021861">
    <property type="protein sequence ID" value="BBO34531.1"/>
    <property type="molecule type" value="Genomic_DNA"/>
</dbReference>
<dbReference type="AlphaFoldDB" id="A0A5K7XHU9"/>
<evidence type="ECO:0000259" key="1">
    <source>
        <dbReference type="Pfam" id="PF03551"/>
    </source>
</evidence>
<dbReference type="InterPro" id="IPR036390">
    <property type="entry name" value="WH_DNA-bd_sf"/>
</dbReference>
<dbReference type="Pfam" id="PF03551">
    <property type="entry name" value="PadR"/>
    <property type="match status" value="1"/>
</dbReference>
<dbReference type="PANTHER" id="PTHR33169:SF14">
    <property type="entry name" value="TRANSCRIPTIONAL REGULATOR RV3488"/>
    <property type="match status" value="1"/>
</dbReference>
<dbReference type="InterPro" id="IPR005149">
    <property type="entry name" value="Tscrpt_reg_PadR_N"/>
</dbReference>
<dbReference type="SUPFAM" id="SSF46785">
    <property type="entry name" value="Winged helix' DNA-binding domain"/>
    <property type="match status" value="1"/>
</dbReference>
<accession>A0A5K7XHU9</accession>
<proteinExistence type="predicted"/>
<organism evidence="2 3">
    <name type="scientific">Lacipirellula parvula</name>
    <dbReference type="NCBI Taxonomy" id="2650471"/>
    <lineage>
        <taxon>Bacteria</taxon>
        <taxon>Pseudomonadati</taxon>
        <taxon>Planctomycetota</taxon>
        <taxon>Planctomycetia</taxon>
        <taxon>Pirellulales</taxon>
        <taxon>Lacipirellulaceae</taxon>
        <taxon>Lacipirellula</taxon>
    </lineage>
</organism>
<dbReference type="RefSeq" id="WP_152100090.1">
    <property type="nucleotide sequence ID" value="NZ_AP021861.1"/>
</dbReference>
<dbReference type="KEGG" id="lpav:PLANPX_4143"/>
<protein>
    <submittedName>
        <fullName evidence="2">Transcriptional regulator</fullName>
    </submittedName>
</protein>
<reference evidence="3" key="1">
    <citation type="submission" date="2019-10" db="EMBL/GenBank/DDBJ databases">
        <title>Lacipirellula parvula gen. nov., sp. nov., representing a lineage of planctomycetes widespread in freshwater anoxic habitats, and description of the family Lacipirellulaceae.</title>
        <authorList>
            <person name="Dedysh S.N."/>
            <person name="Kulichevskaya I.S."/>
            <person name="Beletsky A.V."/>
            <person name="Rakitin A.L."/>
            <person name="Mardanov A.V."/>
            <person name="Ivanova A.A."/>
            <person name="Saltykova V.X."/>
            <person name="Rijpstra W.I.C."/>
            <person name="Sinninghe Damste J.S."/>
            <person name="Ravin N.V."/>
        </authorList>
    </citation>
    <scope>NUCLEOTIDE SEQUENCE [LARGE SCALE GENOMIC DNA]</scope>
    <source>
        <strain evidence="3">PX69</strain>
    </source>
</reference>
<dbReference type="InterPro" id="IPR017799">
    <property type="entry name" value="Tscrpt_reg_PadR_acidobac-type"/>
</dbReference>
<feature type="domain" description="Transcription regulator PadR N-terminal" evidence="1">
    <location>
        <begin position="19"/>
        <end position="92"/>
    </location>
</feature>
<dbReference type="Gene3D" id="1.10.10.10">
    <property type="entry name" value="Winged helix-like DNA-binding domain superfamily/Winged helix DNA-binding domain"/>
    <property type="match status" value="1"/>
</dbReference>
<dbReference type="Proteomes" id="UP000326837">
    <property type="component" value="Chromosome"/>
</dbReference>
<dbReference type="NCBIfam" id="TIGR03433">
    <property type="entry name" value="padR_acidobact"/>
    <property type="match status" value="1"/>
</dbReference>
<name>A0A5K7XHU9_9BACT</name>
<evidence type="ECO:0000313" key="3">
    <source>
        <dbReference type="Proteomes" id="UP000326837"/>
    </source>
</evidence>
<gene>
    <name evidence="2" type="ORF">PLANPX_4143</name>
</gene>
<dbReference type="InterPro" id="IPR036388">
    <property type="entry name" value="WH-like_DNA-bd_sf"/>
</dbReference>
<evidence type="ECO:0000313" key="2">
    <source>
        <dbReference type="EMBL" id="BBO34531.1"/>
    </source>
</evidence>
<keyword evidence="3" id="KW-1185">Reference proteome</keyword>
<dbReference type="PANTHER" id="PTHR33169">
    <property type="entry name" value="PADR-FAMILY TRANSCRIPTIONAL REGULATOR"/>
    <property type="match status" value="1"/>
</dbReference>
<sequence length="118" mass="13060">MAKQSEKAELLQGTLDMLILKSLQGGPRHGYSIAQWIGVTTNDALRVEEGSLYPALHRMEKRGWIGASWGQSESNRRAKFYELTRTGKSQLGEQVNMWGRLVSAISLVLDADPAEGQS</sequence>
<dbReference type="InterPro" id="IPR052509">
    <property type="entry name" value="Metal_resp_DNA-bind_regulator"/>
</dbReference>